<evidence type="ECO:0000313" key="6">
    <source>
        <dbReference type="EMBL" id="CEO57040.1"/>
    </source>
</evidence>
<proteinExistence type="inferred from homology"/>
<accession>A0A0B7KQ42</accession>
<dbReference type="PANTHER" id="PTHR21661">
    <property type="entry name" value="EPOXIDE HYDROLASE 1-RELATED"/>
    <property type="match status" value="1"/>
</dbReference>
<dbReference type="InterPro" id="IPR000639">
    <property type="entry name" value="Epox_hydrolase-like"/>
</dbReference>
<feature type="active site" description="Proton donor" evidence="4">
    <location>
        <position position="321"/>
    </location>
</feature>
<feature type="active site" description="Nucleophile" evidence="4">
    <location>
        <position position="183"/>
    </location>
</feature>
<dbReference type="InterPro" id="IPR029058">
    <property type="entry name" value="AB_hydrolase_fold"/>
</dbReference>
<sequence length="419" mass="47748">MARPVPFKIAVPDDQLNWIADRVRTTRLPPGRNLPTDELWKSWGLPASYAQELKDYWVNEYDWRRVEKQLNSDLNQFTIPIDHNGEDLSIHFLHHRSDQPGAIPLIIAHGWPGSFLEIKPIIQHLTNPPSPNDQAYHVVVPSLPGFGFSSYPSNPCSPMDMADILCKLMIALGYNHFMAQAGDWGAQVVRILATRYPDNCLALHLNFVITGPPSALWRPVAFARLVIGYLTGGWGFDPYEKRLLNRMKWWLDYENAYNVIQGTKPLTLSYGLTDSPFGMMCWIREKLNYLVGDDFEWTKEDTITWAMPYILNGSSGHAEIYKWAQRGTEYSLAEVFSTPIPSQISFGASIFPNDVMFIPRWWAEGTLSSNIVFWKQHDSGGHFPCSEKPVELAADLREFTKCIDGKIIQSLKEDQPTTD</sequence>
<protein>
    <recommendedName>
        <fullName evidence="5">Epoxide hydrolase N-terminal domain-containing protein</fullName>
    </recommendedName>
</protein>
<dbReference type="EMBL" id="CDPU01000083">
    <property type="protein sequence ID" value="CEO57040.1"/>
    <property type="molecule type" value="Genomic_DNA"/>
</dbReference>
<evidence type="ECO:0000259" key="5">
    <source>
        <dbReference type="Pfam" id="PF06441"/>
    </source>
</evidence>
<dbReference type="InterPro" id="IPR010497">
    <property type="entry name" value="Epoxide_hydro_N"/>
</dbReference>
<dbReference type="PRINTS" id="PR00412">
    <property type="entry name" value="EPOXHYDRLASE"/>
</dbReference>
<organism evidence="6">
    <name type="scientific">Bionectria ochroleuca</name>
    <name type="common">Gliocladium roseum</name>
    <dbReference type="NCBI Taxonomy" id="29856"/>
    <lineage>
        <taxon>Eukaryota</taxon>
        <taxon>Fungi</taxon>
        <taxon>Dikarya</taxon>
        <taxon>Ascomycota</taxon>
        <taxon>Pezizomycotina</taxon>
        <taxon>Sordariomycetes</taxon>
        <taxon>Hypocreomycetidae</taxon>
        <taxon>Hypocreales</taxon>
        <taxon>Bionectriaceae</taxon>
        <taxon>Clonostachys</taxon>
    </lineage>
</organism>
<comment type="similarity">
    <text evidence="1">Belongs to the peptidase S33 family.</text>
</comment>
<dbReference type="InterPro" id="IPR016292">
    <property type="entry name" value="Epoxide_hydrolase"/>
</dbReference>
<evidence type="ECO:0000256" key="2">
    <source>
        <dbReference type="ARBA" id="ARBA00022797"/>
    </source>
</evidence>
<dbReference type="SUPFAM" id="SSF53474">
    <property type="entry name" value="alpha/beta-Hydrolases"/>
    <property type="match status" value="1"/>
</dbReference>
<dbReference type="GO" id="GO:0097176">
    <property type="term" value="P:epoxide metabolic process"/>
    <property type="evidence" value="ECO:0007669"/>
    <property type="project" value="TreeGrafter"/>
</dbReference>
<dbReference type="AlphaFoldDB" id="A0A0B7KQ42"/>
<keyword evidence="3" id="KW-0378">Hydrolase</keyword>
<dbReference type="Gene3D" id="3.40.50.1820">
    <property type="entry name" value="alpha/beta hydrolase"/>
    <property type="match status" value="1"/>
</dbReference>
<dbReference type="PANTHER" id="PTHR21661:SF35">
    <property type="entry name" value="EPOXIDE HYDROLASE"/>
    <property type="match status" value="1"/>
</dbReference>
<reference evidence="6" key="1">
    <citation type="submission" date="2015-01" db="EMBL/GenBank/DDBJ databases">
        <authorList>
            <person name="Durling Mikael"/>
        </authorList>
    </citation>
    <scope>NUCLEOTIDE SEQUENCE</scope>
</reference>
<dbReference type="Pfam" id="PF06441">
    <property type="entry name" value="EHN"/>
    <property type="match status" value="1"/>
</dbReference>
<evidence type="ECO:0000256" key="4">
    <source>
        <dbReference type="PIRSR" id="PIRSR001112-1"/>
    </source>
</evidence>
<gene>
    <name evidence="6" type="ORF">BN869_000013098_1</name>
</gene>
<feature type="domain" description="Epoxide hydrolase N-terminal" evidence="5">
    <location>
        <begin position="5"/>
        <end position="118"/>
    </location>
</feature>
<keyword evidence="2" id="KW-0058">Aromatic hydrocarbons catabolism</keyword>
<evidence type="ECO:0000256" key="1">
    <source>
        <dbReference type="ARBA" id="ARBA00010088"/>
    </source>
</evidence>
<evidence type="ECO:0000256" key="3">
    <source>
        <dbReference type="ARBA" id="ARBA00022801"/>
    </source>
</evidence>
<dbReference type="PIRSF" id="PIRSF001112">
    <property type="entry name" value="Epoxide_hydrolase"/>
    <property type="match status" value="1"/>
</dbReference>
<feature type="active site" description="Proton acceptor" evidence="4">
    <location>
        <position position="382"/>
    </location>
</feature>
<name>A0A0B7KQ42_BIOOC</name>
<dbReference type="GO" id="GO:0004301">
    <property type="term" value="F:epoxide hydrolase activity"/>
    <property type="evidence" value="ECO:0007669"/>
    <property type="project" value="TreeGrafter"/>
</dbReference>